<organism evidence="3">
    <name type="scientific">Dissoconium aciculare CBS 342.82</name>
    <dbReference type="NCBI Taxonomy" id="1314786"/>
    <lineage>
        <taxon>Eukaryota</taxon>
        <taxon>Fungi</taxon>
        <taxon>Dikarya</taxon>
        <taxon>Ascomycota</taxon>
        <taxon>Pezizomycotina</taxon>
        <taxon>Dothideomycetes</taxon>
        <taxon>Dothideomycetidae</taxon>
        <taxon>Mycosphaerellales</taxon>
        <taxon>Dissoconiaceae</taxon>
        <taxon>Dissoconium</taxon>
    </lineage>
</organism>
<dbReference type="RefSeq" id="XP_033460021.1">
    <property type="nucleotide sequence ID" value="XM_033608274.1"/>
</dbReference>
<dbReference type="Proteomes" id="UP000504637">
    <property type="component" value="Unplaced"/>
</dbReference>
<evidence type="ECO:0000313" key="2">
    <source>
        <dbReference type="Proteomes" id="UP000504637"/>
    </source>
</evidence>
<reference evidence="3" key="1">
    <citation type="submission" date="2020-01" db="EMBL/GenBank/DDBJ databases">
        <authorList>
            <consortium name="DOE Joint Genome Institute"/>
            <person name="Haridas S."/>
            <person name="Albert R."/>
            <person name="Binder M."/>
            <person name="Bloem J."/>
            <person name="Labutti K."/>
            <person name="Salamov A."/>
            <person name="Andreopoulos B."/>
            <person name="Baker S.E."/>
            <person name="Barry K."/>
            <person name="Bills G."/>
            <person name="Bluhm B.H."/>
            <person name="Cannon C."/>
            <person name="Castanera R."/>
            <person name="Culley D.E."/>
            <person name="Daum C."/>
            <person name="Ezra D."/>
            <person name="Gonzalez J.B."/>
            <person name="Henrissat B."/>
            <person name="Kuo A."/>
            <person name="Liang C."/>
            <person name="Lipzen A."/>
            <person name="Lutzoni F."/>
            <person name="Magnuson J."/>
            <person name="Mondo S."/>
            <person name="Nolan M."/>
            <person name="Ohm R."/>
            <person name="Pangilinan J."/>
            <person name="Park H.-J."/>
            <person name="Ramirez L."/>
            <person name="Alfaro M."/>
            <person name="Sun H."/>
            <person name="Tritt A."/>
            <person name="Yoshinaga Y."/>
            <person name="Zwiers L.-H."/>
            <person name="Turgeon B.G."/>
            <person name="Goodwin S.B."/>
            <person name="Spatafora J.W."/>
            <person name="Crous P.W."/>
            <person name="Grigoriev I.V."/>
        </authorList>
    </citation>
    <scope>NUCLEOTIDE SEQUENCE</scope>
    <source>
        <strain evidence="3">CBS 342.82</strain>
    </source>
</reference>
<name>A0A6J3M4M9_9PEZI</name>
<reference evidence="3" key="2">
    <citation type="submission" date="2020-04" db="EMBL/GenBank/DDBJ databases">
        <authorList>
            <consortium name="NCBI Genome Project"/>
        </authorList>
    </citation>
    <scope>NUCLEOTIDE SEQUENCE</scope>
    <source>
        <strain evidence="3">CBS 342.82</strain>
    </source>
</reference>
<feature type="compositionally biased region" description="Acidic residues" evidence="1">
    <location>
        <begin position="230"/>
        <end position="239"/>
    </location>
</feature>
<proteinExistence type="predicted"/>
<accession>A0A6J3M4M9</accession>
<dbReference type="GeneID" id="54366074"/>
<keyword evidence="2" id="KW-1185">Reference proteome</keyword>
<sequence>MDVPSAVSGFLRFQVSSGTRARARRGMKSCKSAPQLMLHSSTIYSVPYSTGPQNEQHVSRRRVRFACPSKAPRMSTGGGGGWWWMAGSCRVRFYPRRGHVTAHRGISRQSENGSHTSIPPRGQRARIVTNPVAHGPLSANAYIDRYMPIGAPRHVIGYTAIQYIHRRHWVRSPPCTGWTMPAHDDPAESSDLQTYCSGNRAFSRDDGRAHRVFPLSSVLQRKSPSFSERAEEEEEEEEAGGVCPGGGGGGGRWMVMMMMMKKRAWGVTWARLEHDTITNAPARYWIITGRTCHPS</sequence>
<evidence type="ECO:0000256" key="1">
    <source>
        <dbReference type="SAM" id="MobiDB-lite"/>
    </source>
</evidence>
<evidence type="ECO:0000313" key="3">
    <source>
        <dbReference type="RefSeq" id="XP_033460021.1"/>
    </source>
</evidence>
<feature type="region of interest" description="Disordered" evidence="1">
    <location>
        <begin position="223"/>
        <end position="247"/>
    </location>
</feature>
<dbReference type="AlphaFoldDB" id="A0A6J3M4M9"/>
<reference evidence="3" key="3">
    <citation type="submission" date="2025-08" db="UniProtKB">
        <authorList>
            <consortium name="RefSeq"/>
        </authorList>
    </citation>
    <scope>IDENTIFICATION</scope>
    <source>
        <strain evidence="3">CBS 342.82</strain>
    </source>
</reference>
<protein>
    <submittedName>
        <fullName evidence="3">Uncharacterized protein</fullName>
    </submittedName>
</protein>
<gene>
    <name evidence="3" type="ORF">K489DRAFT_424883</name>
</gene>